<name>F2N805_CORGP</name>
<proteinExistence type="predicted"/>
<keyword evidence="1" id="KW-0812">Transmembrane</keyword>
<keyword evidence="1" id="KW-0472">Membrane</keyword>
<evidence type="ECO:0000313" key="3">
    <source>
        <dbReference type="Proteomes" id="UP000006851"/>
    </source>
</evidence>
<dbReference type="OrthoDB" id="3186591at2"/>
<dbReference type="eggNOG" id="COG4768">
    <property type="taxonomic scope" value="Bacteria"/>
</dbReference>
<dbReference type="STRING" id="700015.Corgl_1006"/>
<keyword evidence="1" id="KW-1133">Transmembrane helix</keyword>
<evidence type="ECO:0000313" key="2">
    <source>
        <dbReference type="EMBL" id="AEB07114.1"/>
    </source>
</evidence>
<dbReference type="RefSeq" id="WP_013708857.1">
    <property type="nucleotide sequence ID" value="NC_015389.1"/>
</dbReference>
<dbReference type="SUPFAM" id="SSF58104">
    <property type="entry name" value="Methyl-accepting chemotaxis protein (MCP) signaling domain"/>
    <property type="match status" value="1"/>
</dbReference>
<evidence type="ECO:0000256" key="1">
    <source>
        <dbReference type="SAM" id="Phobius"/>
    </source>
</evidence>
<dbReference type="Proteomes" id="UP000006851">
    <property type="component" value="Chromosome"/>
</dbReference>
<dbReference type="EMBL" id="CP002628">
    <property type="protein sequence ID" value="AEB07114.1"/>
    <property type="molecule type" value="Genomic_DNA"/>
</dbReference>
<organism evidence="2 3">
    <name type="scientific">Coriobacterium glomerans (strain ATCC 49209 / DSM 20642 / JCM 10262 / PW2)</name>
    <dbReference type="NCBI Taxonomy" id="700015"/>
    <lineage>
        <taxon>Bacteria</taxon>
        <taxon>Bacillati</taxon>
        <taxon>Actinomycetota</taxon>
        <taxon>Coriobacteriia</taxon>
        <taxon>Coriobacteriales</taxon>
        <taxon>Coriobacteriaceae</taxon>
        <taxon>Coriobacterium</taxon>
    </lineage>
</organism>
<dbReference type="HOGENOM" id="CLU_102457_0_0_11"/>
<feature type="transmembrane region" description="Helical" evidence="1">
    <location>
        <begin position="6"/>
        <end position="26"/>
    </location>
</feature>
<dbReference type="KEGG" id="cgo:Corgl_1006"/>
<keyword evidence="3" id="KW-1185">Reference proteome</keyword>
<evidence type="ECO:0008006" key="4">
    <source>
        <dbReference type="Google" id="ProtNLM"/>
    </source>
</evidence>
<accession>F2N805</accession>
<reference evidence="3" key="1">
    <citation type="journal article" date="2013" name="Stand. Genomic Sci.">
        <title>Complete genome sequence of Coriobacterium glomerans type strain (PW2(T)) from the midgut of Pyrrhocoris apterus L. (red soldier bug).</title>
        <authorList>
            <person name="Stackebrandt E."/>
            <person name="Zeytun A."/>
            <person name="Lapidus A."/>
            <person name="Nolan M."/>
            <person name="Lucas S."/>
            <person name="Hammon N."/>
            <person name="Deshpande S."/>
            <person name="Cheng J.F."/>
            <person name="Tapia R."/>
            <person name="Goodwin L.A."/>
            <person name="Pitluck S."/>
            <person name="Liolios K."/>
            <person name="Pagani I."/>
            <person name="Ivanova N."/>
            <person name="Mavromatis K."/>
            <person name="Mikhailova N."/>
            <person name="Huntemann M."/>
            <person name="Pati A."/>
            <person name="Chen A."/>
            <person name="Palaniappan K."/>
            <person name="Chang Y.J."/>
            <person name="Land M."/>
            <person name="Hauser L."/>
            <person name="Rohde M."/>
            <person name="Pukall R."/>
            <person name="Goker M."/>
            <person name="Detter J.C."/>
            <person name="Woyke T."/>
            <person name="Bristow J."/>
            <person name="Eisen J.A."/>
            <person name="Markowitz V."/>
            <person name="Hugenholtz P."/>
            <person name="Kyrpides N.C."/>
            <person name="Klenk H.P."/>
        </authorList>
    </citation>
    <scope>NUCLEOTIDE SEQUENCE</scope>
    <source>
        <strain evidence="3">ATCC 49209 / DSM 20642 / JCM 10262 / PW2</strain>
    </source>
</reference>
<sequence>MGPIQIVLIVLVCAGIWAVSEVALTIRRARATISSIDRTVEEITDVIEEVHPLMRRLDTTVEALQPALGQIEPLIRSANMATEALSADLIEVEAIVRDVSAVSGAAANASSAVSGITVSASDAVHRFFDRRSGSSKGRSGSACLHDGRALKHCCDSSMRSSSTTPKHMAQRRYYTYREAAHPDFPYFEEISVGHDKENSYEL</sequence>
<protein>
    <recommendedName>
        <fullName evidence="4">DUF948 domain-containing protein</fullName>
    </recommendedName>
</protein>
<gene>
    <name evidence="2" type="ordered locus">Corgl_1006</name>
</gene>
<dbReference type="AlphaFoldDB" id="F2N805"/>